<organism evidence="1 2">
    <name type="scientific">Streptomyces nondiastaticus</name>
    <dbReference type="NCBI Taxonomy" id="3154512"/>
    <lineage>
        <taxon>Bacteria</taxon>
        <taxon>Bacillati</taxon>
        <taxon>Actinomycetota</taxon>
        <taxon>Actinomycetes</taxon>
        <taxon>Kitasatosporales</taxon>
        <taxon>Streptomycetaceae</taxon>
        <taxon>Streptomyces</taxon>
    </lineage>
</organism>
<protein>
    <submittedName>
        <fullName evidence="1">PE-PGRS family protein</fullName>
    </submittedName>
</protein>
<reference evidence="1 2" key="1">
    <citation type="submission" date="2024-10" db="EMBL/GenBank/DDBJ databases">
        <title>The Natural Products Discovery Center: Release of the First 8490 Sequenced Strains for Exploring Actinobacteria Biosynthetic Diversity.</title>
        <authorList>
            <person name="Kalkreuter E."/>
            <person name="Kautsar S.A."/>
            <person name="Yang D."/>
            <person name="Bader C.D."/>
            <person name="Teijaro C.N."/>
            <person name="Fluegel L."/>
            <person name="Davis C.M."/>
            <person name="Simpson J.R."/>
            <person name="Lauterbach L."/>
            <person name="Steele A.D."/>
            <person name="Gui C."/>
            <person name="Meng S."/>
            <person name="Li G."/>
            <person name="Viehrig K."/>
            <person name="Ye F."/>
            <person name="Su P."/>
            <person name="Kiefer A.F."/>
            <person name="Nichols A."/>
            <person name="Cepeda A.J."/>
            <person name="Yan W."/>
            <person name="Fan B."/>
            <person name="Jiang Y."/>
            <person name="Adhikari A."/>
            <person name="Zheng C.-J."/>
            <person name="Schuster L."/>
            <person name="Cowan T.M."/>
            <person name="Smanski M.J."/>
            <person name="Chevrette M.G."/>
            <person name="De Carvalho L.P.S."/>
            <person name="Shen B."/>
        </authorList>
    </citation>
    <scope>NUCLEOTIDE SEQUENCE [LARGE SCALE GENOMIC DNA]</scope>
    <source>
        <strain evidence="1 2">NPDC001650</strain>
    </source>
</reference>
<dbReference type="Proteomes" id="UP001602123">
    <property type="component" value="Unassembled WGS sequence"/>
</dbReference>
<name>A0ABW6U740_9ACTN</name>
<evidence type="ECO:0000313" key="1">
    <source>
        <dbReference type="EMBL" id="MFF4220644.1"/>
    </source>
</evidence>
<proteinExistence type="predicted"/>
<sequence>MQNANPEHLDQLADLLAGKRGGSLSNGLDEAFRRASALGVSERLAPLKPMRTWTSDTAPDLRRRATVLRLENGDPQAGLKWAGFTPEELQAQPGLAQHPIVLLLSNAVASSKWVAESYYFHRKPNESLDDWVKRLEGKSVAKVVGGDPKNWTTLLADVSDARSIRDAGSVVFVQGGALTLTLGGNYLKKAFDESVRVTRIRNALGAKATQWLAHSNIFVRGLGWGTQKVVDFRFPIRSLSAPGAWLPGKVAGLLSGSQRYQQLAGIPGTGGFLGDRWAWGWDWFRRQAFMNWAPRSAMLRGITPNRMIDFFVGSDEAAKVFGGRTHSGQLVQRAGQVDLRRVSRGVTALQREAGMARPRLGGIAAAAKTAGAFRSLNIGTSAASTVYDVTNVASQGWPWNAFKKNKVGYSADVAQTLFDGSMTAALVAPNPFTIGAAVVTGAVYGGLKVAQHWPEIKSGAKKLGHAAVNAGKSLAGGAKKVAKKLNPFNW</sequence>
<gene>
    <name evidence="1" type="ORF">ACFYZM_30840</name>
</gene>
<evidence type="ECO:0000313" key="2">
    <source>
        <dbReference type="Proteomes" id="UP001602123"/>
    </source>
</evidence>
<accession>A0ABW6U740</accession>
<comment type="caution">
    <text evidence="1">The sequence shown here is derived from an EMBL/GenBank/DDBJ whole genome shotgun (WGS) entry which is preliminary data.</text>
</comment>
<dbReference type="RefSeq" id="WP_388633435.1">
    <property type="nucleotide sequence ID" value="NZ_JBIAUT010000016.1"/>
</dbReference>
<keyword evidence="2" id="KW-1185">Reference proteome</keyword>
<dbReference type="EMBL" id="JBIAUT010000016">
    <property type="protein sequence ID" value="MFF4220644.1"/>
    <property type="molecule type" value="Genomic_DNA"/>
</dbReference>